<feature type="compositionally biased region" description="Basic and acidic residues" evidence="1">
    <location>
        <begin position="460"/>
        <end position="469"/>
    </location>
</feature>
<feature type="compositionally biased region" description="Low complexity" evidence="1">
    <location>
        <begin position="444"/>
        <end position="456"/>
    </location>
</feature>
<gene>
    <name evidence="2" type="ORF">FNF29_07804</name>
</gene>
<feature type="compositionally biased region" description="Low complexity" evidence="1">
    <location>
        <begin position="383"/>
        <end position="392"/>
    </location>
</feature>
<sequence>MDVTPGTRIGRHRVGSDLNAALADCIARGLDTLVEDGDARIELRVSNADGSTVQLWFDGVTHRSALVRWTFAGVLPCELRVAQRVLGKAGEAVSAADVDARLGSSWPTEQASVPGLWVSEFSGMALGFRSTAAAPAKGKPPLPSLILQSVWVHAAEASALRPKVPRLATVGNAQVPRRAGGAPDEQLPERASAWLRSRIGSDAAASQLGAALEVQARSGLRGLCGVLHPADGWAMLWFPGRGSGAWLAACGDAVAASSEDDALTALGAPGAIATARPMLSSLARADSNSGAGATAGGSTSPPAAPRSRPSCDSSCHFRCCCWSAREGVDLLFCPVRRCLIGMAATTNMPGHRDFGSVARASFALLVADEARPAAGVAGAAAAAAEAGVPREPSTSDASSREGASPRSEAASRSEDDSVELSDGSGSSRSSGDDASSDDDDRTWAQKAAAAASVRAAPPSDKQESDRFSTMKDAVPRPSAPPSEPRAGPAAAAAGTGAAAAGAADLAARQAGEAPGPALAGWELLTSESRRADWAAVLGKPLRPVQLLAPAGALAPSELPSGDIAFEATTATVWGSGVMVECCGDEAVARLAFTVGLPL</sequence>
<name>A0A5A8C1Q7_CAFRO</name>
<feature type="region of interest" description="Disordered" evidence="1">
    <location>
        <begin position="383"/>
        <end position="493"/>
    </location>
</feature>
<keyword evidence="3" id="KW-1185">Reference proteome</keyword>
<dbReference type="EMBL" id="VLTN01000077">
    <property type="protein sequence ID" value="KAA0146828.1"/>
    <property type="molecule type" value="Genomic_DNA"/>
</dbReference>
<proteinExistence type="predicted"/>
<evidence type="ECO:0000313" key="3">
    <source>
        <dbReference type="Proteomes" id="UP000323011"/>
    </source>
</evidence>
<feature type="region of interest" description="Disordered" evidence="1">
    <location>
        <begin position="285"/>
        <end position="307"/>
    </location>
</feature>
<dbReference type="Proteomes" id="UP000323011">
    <property type="component" value="Unassembled WGS sequence"/>
</dbReference>
<protein>
    <submittedName>
        <fullName evidence="2">Uncharacterized protein</fullName>
    </submittedName>
</protein>
<reference evidence="2 3" key="1">
    <citation type="submission" date="2019-07" db="EMBL/GenBank/DDBJ databases">
        <title>Genomes of Cafeteria roenbergensis.</title>
        <authorList>
            <person name="Fischer M.G."/>
            <person name="Hackl T."/>
            <person name="Roman M."/>
        </authorList>
    </citation>
    <scope>NUCLEOTIDE SEQUENCE [LARGE SCALE GENOMIC DNA]</scope>
    <source>
        <strain evidence="2 3">BVI</strain>
    </source>
</reference>
<evidence type="ECO:0000313" key="2">
    <source>
        <dbReference type="EMBL" id="KAA0146828.1"/>
    </source>
</evidence>
<feature type="compositionally biased region" description="Low complexity" evidence="1">
    <location>
        <begin position="484"/>
        <end position="493"/>
    </location>
</feature>
<accession>A0A5A8C1Q7</accession>
<feature type="compositionally biased region" description="Low complexity" evidence="1">
    <location>
        <begin position="420"/>
        <end position="433"/>
    </location>
</feature>
<comment type="caution">
    <text evidence="2">The sequence shown here is derived from an EMBL/GenBank/DDBJ whole genome shotgun (WGS) entry which is preliminary data.</text>
</comment>
<dbReference type="AlphaFoldDB" id="A0A5A8C1Q7"/>
<organism evidence="2 3">
    <name type="scientific">Cafeteria roenbergensis</name>
    <name type="common">Marine flagellate</name>
    <dbReference type="NCBI Taxonomy" id="33653"/>
    <lineage>
        <taxon>Eukaryota</taxon>
        <taxon>Sar</taxon>
        <taxon>Stramenopiles</taxon>
        <taxon>Bigyra</taxon>
        <taxon>Opalozoa</taxon>
        <taxon>Bicosoecida</taxon>
        <taxon>Cafeteriaceae</taxon>
        <taxon>Cafeteria</taxon>
    </lineage>
</organism>
<evidence type="ECO:0000256" key="1">
    <source>
        <dbReference type="SAM" id="MobiDB-lite"/>
    </source>
</evidence>